<dbReference type="RefSeq" id="WP_182579016.1">
    <property type="nucleotide sequence ID" value="NZ_JACIVE010000064.1"/>
</dbReference>
<proteinExistence type="predicted"/>
<feature type="coiled-coil region" evidence="1">
    <location>
        <begin position="181"/>
        <end position="242"/>
    </location>
</feature>
<dbReference type="Proteomes" id="UP000534578">
    <property type="component" value="Unassembled WGS sequence"/>
</dbReference>
<sequence length="964" mass="108885">MRVTIDLMKKSTQIIDLSNVINPRVGDDDLLLPLHIVYGDNQTDMRGKDVEFLSNDPNKKNIYIAGTCNTNTPGDNLYMGDLTFRFPAGTFQADGTYDPDKTMFRIVDKETQKVISSVNVKVTVMKNNIEFDFDPDKTSYDSRLENMLHDFHDKGQSMLDEIKDLNNQAKSNVSGDTATTAKEAKKQANQNADDISDLKGEVAGARGRFTDIAGREDAQDAAINQKESIANANTNYTELKRKDAQQDAILAQKAEKFELEDKLAQMDLQPESYADLNAVQEKYPNGATQLIVTDDGHRAVYRNGQWIDGGVFQASGPNPKNFWATYHFATSKLLEITRRNLITYDNLAINTYLNSDTGDYLSNMTGYDSTDYIAVKPNAAYHLHPGWIEPDKAPDKASHIVTFYDQNFEYINKYYADTLDFTVPQDACYLRVAFPIKEVGTLSLQIGTQYDWTKNPPELKIHPEAIGNIESDVNNLLDVTMPFSFHYGLDDAGNFISKDGHSTYDFINLKGAKQLSFSTSPARVAFFDERYSFLSIVDYPNNGLIVPKDAVYIRVEFNDQQMESQTANGNFLQISPTAFLKEPSNGREVLKNVLVEDYHQPKFHLLDALNQWLLGRKFPIGFLGDSTTEGDNTSAWTDDNQHIKQDQAAGGIGKVNYVNPTSYSYLTQQLLRQRTGNNAPEIYNMGWSGTSMFWMIQHFDEVFNNAYSGVRMIGIEYGINDRNDYGNRDVLAQTYRYDLIRLIQMLYDRGIQPFIITSQAIWNHQADGTRDVLNTVTLTTLINRIKKEVAREYHLELIDMQEVGDLIAKYSSVGWNSFNNGVLHFKDLGHQAEARYIYGKITDELEEVESGSILSYLSQRVISDTYYGDNLQSADNKFKYTVNLTTSGKQLLQQFSVMNPHPQALQLVACCSTPDGQTVEVDGTTYQITSDEQEIIKLEPGPHIIRAFNDATKTATNWLGFKLK</sequence>
<protein>
    <submittedName>
        <fullName evidence="3">SGNH/GDSL hydrolase family protein</fullName>
    </submittedName>
</protein>
<gene>
    <name evidence="3" type="ORF">H5R92_08380</name>
</gene>
<reference evidence="3 4" key="1">
    <citation type="submission" date="2020-07" db="EMBL/GenBank/DDBJ databases">
        <title>Description of Limosilactobacillus balticus sp. nov., Limosilactobacillus agrestis sp. nov., Limosilactobacillus albertensis sp. nov., Limosilactobacillus rudii sp. nov., Limosilactobacillus fastidiosus sp. nov., five novel Limosilactobacillus species isolated from the vertebrate gastrointestinal tract, and proposal of 6 subspecies of Limosilactobacillus reuteri adapted to the gastrointestinal tract of specific vertebrate hosts.</title>
        <authorList>
            <person name="Li F."/>
            <person name="Cheng C."/>
            <person name="Zheng J."/>
            <person name="Quevedo R.M."/>
            <person name="Li J."/>
            <person name="Roos S."/>
            <person name="Gaenzle M.G."/>
            <person name="Walter J."/>
        </authorList>
    </citation>
    <scope>NUCLEOTIDE SEQUENCE [LARGE SCALE GENOMIC DNA]</scope>
    <source>
        <strain evidence="3 4">BG-MG3-A</strain>
    </source>
</reference>
<dbReference type="GO" id="GO:0016787">
    <property type="term" value="F:hydrolase activity"/>
    <property type="evidence" value="ECO:0007669"/>
    <property type="project" value="UniProtKB-KW"/>
</dbReference>
<evidence type="ECO:0000313" key="4">
    <source>
        <dbReference type="Proteomes" id="UP000534578"/>
    </source>
</evidence>
<accession>A0A7W3UIF9</accession>
<dbReference type="Gene3D" id="3.40.50.1110">
    <property type="entry name" value="SGNH hydrolase"/>
    <property type="match status" value="1"/>
</dbReference>
<dbReference type="InterPro" id="IPR036514">
    <property type="entry name" value="SGNH_hydro_sf"/>
</dbReference>
<feature type="domain" description="SGNH hydrolase-type esterase" evidence="2">
    <location>
        <begin position="622"/>
        <end position="832"/>
    </location>
</feature>
<dbReference type="InterPro" id="IPR013830">
    <property type="entry name" value="SGNH_hydro"/>
</dbReference>
<keyword evidence="3" id="KW-0378">Hydrolase</keyword>
<comment type="caution">
    <text evidence="3">The sequence shown here is derived from an EMBL/GenBank/DDBJ whole genome shotgun (WGS) entry which is preliminary data.</text>
</comment>
<dbReference type="EMBL" id="JACIVE010000064">
    <property type="protein sequence ID" value="MBB1096177.1"/>
    <property type="molecule type" value="Genomic_DNA"/>
</dbReference>
<dbReference type="Pfam" id="PF13472">
    <property type="entry name" value="Lipase_GDSL_2"/>
    <property type="match status" value="1"/>
</dbReference>
<dbReference type="AlphaFoldDB" id="A0A7W3UIF9"/>
<evidence type="ECO:0000256" key="1">
    <source>
        <dbReference type="SAM" id="Coils"/>
    </source>
</evidence>
<evidence type="ECO:0000259" key="2">
    <source>
        <dbReference type="Pfam" id="PF13472"/>
    </source>
</evidence>
<dbReference type="SUPFAM" id="SSF52266">
    <property type="entry name" value="SGNH hydrolase"/>
    <property type="match status" value="1"/>
</dbReference>
<name>A0A7W3UIF9_9LACO</name>
<dbReference type="CDD" id="cd00229">
    <property type="entry name" value="SGNH_hydrolase"/>
    <property type="match status" value="1"/>
</dbReference>
<organism evidence="3 4">
    <name type="scientific">Limosilactobacillus agrestis</name>
    <dbReference type="NCBI Taxonomy" id="2759748"/>
    <lineage>
        <taxon>Bacteria</taxon>
        <taxon>Bacillati</taxon>
        <taxon>Bacillota</taxon>
        <taxon>Bacilli</taxon>
        <taxon>Lactobacillales</taxon>
        <taxon>Lactobacillaceae</taxon>
        <taxon>Limosilactobacillus</taxon>
    </lineage>
</organism>
<evidence type="ECO:0000313" key="3">
    <source>
        <dbReference type="EMBL" id="MBB1096177.1"/>
    </source>
</evidence>
<keyword evidence="1" id="KW-0175">Coiled coil</keyword>